<dbReference type="InterPro" id="IPR037914">
    <property type="entry name" value="SpoVT-AbrB_sf"/>
</dbReference>
<gene>
    <name evidence="2" type="ORF">GPA22_18160</name>
</gene>
<dbReference type="RefSeq" id="WP_121430571.1">
    <property type="nucleotide sequence ID" value="NZ_WTVN01000034.1"/>
</dbReference>
<dbReference type="Proteomes" id="UP000623795">
    <property type="component" value="Unassembled WGS sequence"/>
</dbReference>
<dbReference type="Pfam" id="PF04014">
    <property type="entry name" value="MazE_antitoxin"/>
    <property type="match status" value="1"/>
</dbReference>
<dbReference type="SUPFAM" id="SSF89447">
    <property type="entry name" value="AbrB/MazE/MraZ-like"/>
    <property type="match status" value="1"/>
</dbReference>
<dbReference type="InterPro" id="IPR007159">
    <property type="entry name" value="SpoVT-AbrB_dom"/>
</dbReference>
<dbReference type="PANTHER" id="PTHR40516">
    <property type="entry name" value="ANTITOXIN CHPS-RELATED"/>
    <property type="match status" value="1"/>
</dbReference>
<dbReference type="EMBL" id="WTVN01000034">
    <property type="protein sequence ID" value="NMG45644.1"/>
    <property type="molecule type" value="Genomic_DNA"/>
</dbReference>
<evidence type="ECO:0000259" key="1">
    <source>
        <dbReference type="SMART" id="SM00966"/>
    </source>
</evidence>
<reference evidence="2 3" key="1">
    <citation type="submission" date="2019-12" db="EMBL/GenBank/DDBJ databases">
        <title>Comparative genomics gives insights into the taxonomy of the Azoarcus-Aromatoleum group and reveals separate origins of nif in the plant-associated Azoarcus and non-plant-associated Aromatoleum sub-groups.</title>
        <authorList>
            <person name="Lafos M."/>
            <person name="Maluk M."/>
            <person name="Batista M."/>
            <person name="Junghare M."/>
            <person name="Carmona M."/>
            <person name="Faoro H."/>
            <person name="Cruz L.M."/>
            <person name="Battistoni F."/>
            <person name="De Souza E."/>
            <person name="Pedrosa F."/>
            <person name="Chen W.-M."/>
            <person name="Poole P.S."/>
            <person name="Dixon R.A."/>
            <person name="James E.K."/>
        </authorList>
    </citation>
    <scope>NUCLEOTIDE SEQUENCE [LARGE SCALE GENOMIC DNA]</scope>
    <source>
        <strain evidence="2 3">Td21</strain>
    </source>
</reference>
<dbReference type="GO" id="GO:0003677">
    <property type="term" value="F:DNA binding"/>
    <property type="evidence" value="ECO:0007669"/>
    <property type="project" value="UniProtKB-KW"/>
</dbReference>
<keyword evidence="3" id="KW-1185">Reference proteome</keyword>
<evidence type="ECO:0000313" key="2">
    <source>
        <dbReference type="EMBL" id="NMG45644.1"/>
    </source>
</evidence>
<dbReference type="SMART" id="SM00966">
    <property type="entry name" value="SpoVT_AbrB"/>
    <property type="match status" value="1"/>
</dbReference>
<dbReference type="InterPro" id="IPR039052">
    <property type="entry name" value="Antitox_PemI-like"/>
</dbReference>
<proteinExistence type="predicted"/>
<keyword evidence="2" id="KW-0238">DNA-binding</keyword>
<protein>
    <submittedName>
        <fullName evidence="2">AbrB/MazE/SpoVT family DNA-binding domain-containing protein</fullName>
    </submittedName>
</protein>
<dbReference type="PANTHER" id="PTHR40516:SF1">
    <property type="entry name" value="ANTITOXIN CHPS-RELATED"/>
    <property type="match status" value="1"/>
</dbReference>
<accession>A0ABX1Q1R5</accession>
<evidence type="ECO:0000313" key="3">
    <source>
        <dbReference type="Proteomes" id="UP000623795"/>
    </source>
</evidence>
<dbReference type="Gene3D" id="2.10.260.10">
    <property type="match status" value="1"/>
</dbReference>
<feature type="domain" description="SpoVT-AbrB" evidence="1">
    <location>
        <begin position="9"/>
        <end position="54"/>
    </location>
</feature>
<sequence length="83" mass="9153">MTEAILAIKHWGNSLGVRLPAAVAREARLDADQQVRITVEEGRVVITPLAPEKLSLEQRLARFDPERHGGEAMASPNVGAERW</sequence>
<organism evidence="2 3">
    <name type="scientific">Aromatoleum toluvorans</name>
    <dbReference type="NCBI Taxonomy" id="92002"/>
    <lineage>
        <taxon>Bacteria</taxon>
        <taxon>Pseudomonadati</taxon>
        <taxon>Pseudomonadota</taxon>
        <taxon>Betaproteobacteria</taxon>
        <taxon>Rhodocyclales</taxon>
        <taxon>Rhodocyclaceae</taxon>
        <taxon>Aromatoleum</taxon>
    </lineage>
</organism>
<name>A0ABX1Q1R5_9RHOO</name>
<comment type="caution">
    <text evidence="2">The sequence shown here is derived from an EMBL/GenBank/DDBJ whole genome shotgun (WGS) entry which is preliminary data.</text>
</comment>